<dbReference type="CDD" id="cd00351">
    <property type="entry name" value="TS_Pyrimidine_HMase"/>
    <property type="match status" value="1"/>
</dbReference>
<dbReference type="Pfam" id="PF00303">
    <property type="entry name" value="Thymidylat_synt"/>
    <property type="match status" value="1"/>
</dbReference>
<dbReference type="InterPro" id="IPR036926">
    <property type="entry name" value="Thymidate_synth/dCMP_Mease_sf"/>
</dbReference>
<dbReference type="SUPFAM" id="SSF55831">
    <property type="entry name" value="Thymidylate synthase/dCMP hydroxymethylase"/>
    <property type="match status" value="1"/>
</dbReference>
<dbReference type="NCBIfam" id="TIGR03284">
    <property type="entry name" value="thym_sym"/>
    <property type="match status" value="1"/>
</dbReference>
<organism evidence="6">
    <name type="scientific">viral metagenome</name>
    <dbReference type="NCBI Taxonomy" id="1070528"/>
    <lineage>
        <taxon>unclassified sequences</taxon>
        <taxon>metagenomes</taxon>
        <taxon>organismal metagenomes</taxon>
    </lineage>
</organism>
<name>A0A6C0LYR5_9ZZZZ</name>
<dbReference type="GO" id="GO:0032259">
    <property type="term" value="P:methylation"/>
    <property type="evidence" value="ECO:0007669"/>
    <property type="project" value="UniProtKB-KW"/>
</dbReference>
<dbReference type="EC" id="2.1.1.45" evidence="1"/>
<feature type="region of interest" description="Disordered" evidence="4">
    <location>
        <begin position="128"/>
        <end position="147"/>
    </location>
</feature>
<dbReference type="Gene3D" id="3.30.572.10">
    <property type="entry name" value="Thymidylate synthase/dCMP hydroxymethylase domain"/>
    <property type="match status" value="1"/>
</dbReference>
<dbReference type="InterPro" id="IPR023451">
    <property type="entry name" value="Thymidate_synth/dCMP_Mease_dom"/>
</dbReference>
<evidence type="ECO:0000259" key="5">
    <source>
        <dbReference type="Pfam" id="PF00303"/>
    </source>
</evidence>
<dbReference type="InterPro" id="IPR045097">
    <property type="entry name" value="Thymidate_synth/dCMP_Mease"/>
</dbReference>
<evidence type="ECO:0000256" key="2">
    <source>
        <dbReference type="ARBA" id="ARBA00022603"/>
    </source>
</evidence>
<keyword evidence="3" id="KW-0808">Transferase</keyword>
<dbReference type="GO" id="GO:0004799">
    <property type="term" value="F:thymidylate synthase activity"/>
    <property type="evidence" value="ECO:0007669"/>
    <property type="project" value="UniProtKB-EC"/>
</dbReference>
<evidence type="ECO:0000256" key="1">
    <source>
        <dbReference type="ARBA" id="ARBA00011947"/>
    </source>
</evidence>
<keyword evidence="2" id="KW-0489">Methyltransferase</keyword>
<reference evidence="6" key="1">
    <citation type="journal article" date="2020" name="Nature">
        <title>Giant virus diversity and host interactions through global metagenomics.</title>
        <authorList>
            <person name="Schulz F."/>
            <person name="Roux S."/>
            <person name="Paez-Espino D."/>
            <person name="Jungbluth S."/>
            <person name="Walsh D.A."/>
            <person name="Denef V.J."/>
            <person name="McMahon K.D."/>
            <person name="Konstantinidis K.T."/>
            <person name="Eloe-Fadrosh E.A."/>
            <person name="Kyrpides N.C."/>
            <person name="Woyke T."/>
        </authorList>
    </citation>
    <scope>NUCLEOTIDE SEQUENCE</scope>
    <source>
        <strain evidence="6">GVMAG-S-1017244-22</strain>
    </source>
</reference>
<dbReference type="PANTHER" id="PTHR11548">
    <property type="entry name" value="THYMIDYLATE SYNTHASE 1"/>
    <property type="match status" value="1"/>
</dbReference>
<accession>A0A6C0LYR5</accession>
<evidence type="ECO:0000256" key="3">
    <source>
        <dbReference type="ARBA" id="ARBA00022679"/>
    </source>
</evidence>
<sequence length="331" mass="38162">MYYNSEIGYIDLLKDALCNGEKKMTRNGNVNSIFGCMINFKDISTFFPLITTKKIFFRGIVEELLWFLRGSTNANELKSKKIHIWDGNSSREYLDSIGLDYPDGELGPIYGWQWRKFGKEYGHSNDTDEDIYNDINTDTDTDTDTESDSERYIYTDSDTDIENNGIDQIKYVLEELSKDNNSRRAVLSAWNPIDLKKMALPPCHILYIFNKSSKGLSCHMTLRSSDLFLGLPFNIASTALLTQIFAYVLHIEAYEISLSICDAHIYEEHKSQVNKQVDNEIYEFPKVIIKKKAPDITNSIDEKIKWIESLVYEDFELSNYKSHASLSAIMK</sequence>
<dbReference type="AlphaFoldDB" id="A0A6C0LYR5"/>
<proteinExistence type="predicted"/>
<dbReference type="EMBL" id="MN740581">
    <property type="protein sequence ID" value="QHU34891.1"/>
    <property type="molecule type" value="Genomic_DNA"/>
</dbReference>
<dbReference type="GO" id="GO:0006231">
    <property type="term" value="P:dTMP biosynthetic process"/>
    <property type="evidence" value="ECO:0007669"/>
    <property type="project" value="InterPro"/>
</dbReference>
<evidence type="ECO:0000313" key="6">
    <source>
        <dbReference type="EMBL" id="QHU34891.1"/>
    </source>
</evidence>
<dbReference type="PANTHER" id="PTHR11548:SF1">
    <property type="entry name" value="THYMIDYLATE SYNTHASE 1"/>
    <property type="match status" value="1"/>
</dbReference>
<feature type="domain" description="Thymidylate synthase/dCMP hydroxymethylase" evidence="5">
    <location>
        <begin position="9"/>
        <end position="330"/>
    </location>
</feature>
<protein>
    <recommendedName>
        <fullName evidence="1">thymidylate synthase</fullName>
        <ecNumber evidence="1">2.1.1.45</ecNumber>
    </recommendedName>
</protein>
<dbReference type="GO" id="GO:0005829">
    <property type="term" value="C:cytosol"/>
    <property type="evidence" value="ECO:0007669"/>
    <property type="project" value="TreeGrafter"/>
</dbReference>
<evidence type="ECO:0000256" key="4">
    <source>
        <dbReference type="SAM" id="MobiDB-lite"/>
    </source>
</evidence>
<dbReference type="PRINTS" id="PR00108">
    <property type="entry name" value="THYMDSNTHASE"/>
</dbReference>
<dbReference type="InterPro" id="IPR000398">
    <property type="entry name" value="Thymidylate_synthase"/>
</dbReference>